<evidence type="ECO:0000256" key="2">
    <source>
        <dbReference type="ARBA" id="ARBA00022448"/>
    </source>
</evidence>
<evidence type="ECO:0000256" key="7">
    <source>
        <dbReference type="ARBA" id="ARBA00023136"/>
    </source>
</evidence>
<evidence type="ECO:0000256" key="6">
    <source>
        <dbReference type="ARBA" id="ARBA00023065"/>
    </source>
</evidence>
<comment type="subcellular location">
    <subcellularLocation>
        <location evidence="1">Cell membrane</location>
        <topology evidence="1">Peripheral membrane protein</topology>
    </subcellularLocation>
</comment>
<dbReference type="Proteomes" id="UP000035548">
    <property type="component" value="Chromosome"/>
</dbReference>
<dbReference type="AlphaFoldDB" id="A0A0G3HDU0"/>
<evidence type="ECO:0000256" key="4">
    <source>
        <dbReference type="ARBA" id="ARBA00022496"/>
    </source>
</evidence>
<evidence type="ECO:0000256" key="5">
    <source>
        <dbReference type="ARBA" id="ARBA00023004"/>
    </source>
</evidence>
<dbReference type="SMART" id="SM00382">
    <property type="entry name" value="AAA"/>
    <property type="match status" value="1"/>
</dbReference>
<dbReference type="Gene3D" id="3.40.50.300">
    <property type="entry name" value="P-loop containing nucleotide triphosphate hydrolases"/>
    <property type="match status" value="2"/>
</dbReference>
<dbReference type="Pfam" id="PF13476">
    <property type="entry name" value="AAA_23"/>
    <property type="match status" value="1"/>
</dbReference>
<evidence type="ECO:0000259" key="8">
    <source>
        <dbReference type="SMART" id="SM00382"/>
    </source>
</evidence>
<organism evidence="9 10">
    <name type="scientific">Corynebacterium uterequi</name>
    <dbReference type="NCBI Taxonomy" id="1072256"/>
    <lineage>
        <taxon>Bacteria</taxon>
        <taxon>Bacillati</taxon>
        <taxon>Actinomycetota</taxon>
        <taxon>Actinomycetes</taxon>
        <taxon>Mycobacteriales</taxon>
        <taxon>Corynebacteriaceae</taxon>
        <taxon>Corynebacterium</taxon>
    </lineage>
</organism>
<accession>A0A0G3HDU0</accession>
<keyword evidence="3" id="KW-1003">Cell membrane</keyword>
<keyword evidence="5" id="KW-0408">Iron</keyword>
<gene>
    <name evidence="9" type="ORF">CUTER_07735</name>
</gene>
<keyword evidence="7" id="KW-0472">Membrane</keyword>
<dbReference type="PANTHER" id="PTHR42771:SF2">
    <property type="entry name" value="IRON(3+)-HYDROXAMATE IMPORT ATP-BINDING PROTEIN FHUC"/>
    <property type="match status" value="1"/>
</dbReference>
<dbReference type="InterPro" id="IPR003593">
    <property type="entry name" value="AAA+_ATPase"/>
</dbReference>
<dbReference type="PANTHER" id="PTHR42771">
    <property type="entry name" value="IRON(3+)-HYDROXAMATE IMPORT ATP-BINDING PROTEIN FHUC"/>
    <property type="match status" value="1"/>
</dbReference>
<proteinExistence type="predicted"/>
<keyword evidence="2" id="KW-0813">Transport</keyword>
<reference evidence="10" key="2">
    <citation type="submission" date="2015-05" db="EMBL/GenBank/DDBJ databases">
        <title>Complete genome sequence of Corynebacterium uterequi DSM 45634, isolated from the uterus of a maiden mare.</title>
        <authorList>
            <person name="Ruckert C."/>
            <person name="Albersmeier A."/>
            <person name="Winkler A."/>
            <person name="Tauch A."/>
        </authorList>
    </citation>
    <scope>NUCLEOTIDE SEQUENCE [LARGE SCALE GENOMIC DNA]</scope>
    <source>
        <strain evidence="10">DSM 45634</strain>
    </source>
</reference>
<dbReference type="KEGG" id="cut:CUTER_07735"/>
<feature type="domain" description="AAA+ ATPase" evidence="8">
    <location>
        <begin position="50"/>
        <end position="230"/>
    </location>
</feature>
<evidence type="ECO:0000256" key="3">
    <source>
        <dbReference type="ARBA" id="ARBA00022475"/>
    </source>
</evidence>
<protein>
    <submittedName>
        <fullName evidence="9">Putative ATPase</fullName>
    </submittedName>
</protein>
<dbReference type="GO" id="GO:0006302">
    <property type="term" value="P:double-strand break repair"/>
    <property type="evidence" value="ECO:0007669"/>
    <property type="project" value="InterPro"/>
</dbReference>
<dbReference type="PATRIC" id="fig|1072256.5.peg.1530"/>
<dbReference type="GO" id="GO:0006826">
    <property type="term" value="P:iron ion transport"/>
    <property type="evidence" value="ECO:0007669"/>
    <property type="project" value="UniProtKB-KW"/>
</dbReference>
<keyword evidence="6" id="KW-0406">Ion transport</keyword>
<dbReference type="Pfam" id="PF13304">
    <property type="entry name" value="AAA_21"/>
    <property type="match status" value="1"/>
</dbReference>
<dbReference type="STRING" id="1072256.CUTER_07735"/>
<dbReference type="InterPro" id="IPR027417">
    <property type="entry name" value="P-loop_NTPase"/>
</dbReference>
<name>A0A0G3HDU0_9CORY</name>
<dbReference type="InterPro" id="IPR038729">
    <property type="entry name" value="Rad50/SbcC_AAA"/>
</dbReference>
<dbReference type="InterPro" id="IPR003959">
    <property type="entry name" value="ATPase_AAA_core"/>
</dbReference>
<evidence type="ECO:0000313" key="10">
    <source>
        <dbReference type="Proteomes" id="UP000035548"/>
    </source>
</evidence>
<dbReference type="InterPro" id="IPR051535">
    <property type="entry name" value="Siderophore_ABC-ATPase"/>
</dbReference>
<dbReference type="GO" id="GO:0005886">
    <property type="term" value="C:plasma membrane"/>
    <property type="evidence" value="ECO:0007669"/>
    <property type="project" value="UniProtKB-SubCell"/>
</dbReference>
<evidence type="ECO:0000256" key="1">
    <source>
        <dbReference type="ARBA" id="ARBA00004202"/>
    </source>
</evidence>
<keyword evidence="10" id="KW-1185">Reference proteome</keyword>
<keyword evidence="4" id="KW-0410">Iron transport</keyword>
<dbReference type="SUPFAM" id="SSF52540">
    <property type="entry name" value="P-loop containing nucleoside triphosphate hydrolases"/>
    <property type="match status" value="1"/>
</dbReference>
<sequence>MPPRPLPLQRVSVSGISALADAVERGKLEPYVAALPAVRALARGAGLAFTSRVTILTGDNGSGKSTLLEAIALKLGFDGVGGPRGGFDGTTQRAGTGTESALSFLLRARLRRPDVVGGFYLRSETHLDLAFYAESAVGRAGRTELTHDVRRRSHGEAVLDLLGEYIRGEGIYLLDEPEAGLSVVRQLALLAEIAQAAELGAQFLICTHSPVLPALPGATVLEITEAGLVPVAFDEVESVAAMREFLDAPEDVVRFVIDG</sequence>
<reference evidence="9 10" key="1">
    <citation type="journal article" date="2015" name="Genome Announc.">
        <title>Virulence Factor Genes Detected in the Complete Genome Sequence of Corynebacterium uterequi DSM 45634, Isolated from the Uterus of a Maiden Mare.</title>
        <authorList>
            <person name="Ruckert C."/>
            <person name="Kriete M."/>
            <person name="Jaenicke S."/>
            <person name="Winkler A."/>
            <person name="Tauch A."/>
        </authorList>
    </citation>
    <scope>NUCLEOTIDE SEQUENCE [LARGE SCALE GENOMIC DNA]</scope>
    <source>
        <strain evidence="9 10">DSM 45634</strain>
    </source>
</reference>
<evidence type="ECO:0000313" key="9">
    <source>
        <dbReference type="EMBL" id="AKK11536.1"/>
    </source>
</evidence>
<dbReference type="GO" id="GO:0016887">
    <property type="term" value="F:ATP hydrolysis activity"/>
    <property type="evidence" value="ECO:0007669"/>
    <property type="project" value="InterPro"/>
</dbReference>
<dbReference type="EMBL" id="CP011546">
    <property type="protein sequence ID" value="AKK11536.1"/>
    <property type="molecule type" value="Genomic_DNA"/>
</dbReference>